<dbReference type="CDD" id="cd00075">
    <property type="entry name" value="HATPase"/>
    <property type="match status" value="1"/>
</dbReference>
<dbReference type="PRINTS" id="PR00344">
    <property type="entry name" value="BCTRLSENSOR"/>
</dbReference>
<dbReference type="Gene3D" id="3.30.565.10">
    <property type="entry name" value="Histidine kinase-like ATPase, C-terminal domain"/>
    <property type="match status" value="1"/>
</dbReference>
<evidence type="ECO:0000313" key="9">
    <source>
        <dbReference type="Proteomes" id="UP000000323"/>
    </source>
</evidence>
<dbReference type="Pfam" id="PF00512">
    <property type="entry name" value="HisKA"/>
    <property type="match status" value="1"/>
</dbReference>
<feature type="domain" description="Histidine kinase" evidence="7">
    <location>
        <begin position="3"/>
        <end position="219"/>
    </location>
</feature>
<dbReference type="InterPro" id="IPR003661">
    <property type="entry name" value="HisK_dim/P_dom"/>
</dbReference>
<evidence type="ECO:0000259" key="7">
    <source>
        <dbReference type="PROSITE" id="PS50109"/>
    </source>
</evidence>
<evidence type="ECO:0000256" key="5">
    <source>
        <dbReference type="ARBA" id="ARBA00022777"/>
    </source>
</evidence>
<keyword evidence="3" id="KW-0597">Phosphoprotein</keyword>
<sequence>MARFSHELKVPLSTISLIAELLDESQESNECKGLITHLKSSVNWLKTMVEDIETWTSIVDRRLVLKLEPVSIVECVHEAIQILEPISNQKHKRILLLAPDELSPAWADKVRIKHVLINLLSNAINYSLDGDQIEVEVLERDGFVETRVRDHGPGMDSSELDKVFESFFRGSVGRESYSKGQGLGLSIVKAIVEMHGGVVGVQSSRGVGTTFWFRIPLALDKNPKSCSRLFASI</sequence>
<dbReference type="Gene3D" id="1.10.287.130">
    <property type="match status" value="1"/>
</dbReference>
<dbReference type="InterPro" id="IPR004358">
    <property type="entry name" value="Sig_transdc_His_kin-like_C"/>
</dbReference>
<dbReference type="InterPro" id="IPR036097">
    <property type="entry name" value="HisK_dim/P_sf"/>
</dbReference>
<dbReference type="InterPro" id="IPR005467">
    <property type="entry name" value="His_kinase_dom"/>
</dbReference>
<reference evidence="9" key="1">
    <citation type="journal article" date="2010" name="Stand. Genomic Sci.">
        <title>Complete genome sequence of 'Thermobaculum terrenum' type strain (YNP1).</title>
        <authorList>
            <person name="Kiss H."/>
            <person name="Cleland D."/>
            <person name="Lapidus A."/>
            <person name="Lucas S."/>
            <person name="Glavina Del Rio T."/>
            <person name="Nolan M."/>
            <person name="Tice H."/>
            <person name="Han C."/>
            <person name="Goodwin L."/>
            <person name="Pitluck S."/>
            <person name="Liolios K."/>
            <person name="Ivanova N."/>
            <person name="Mavromatis K."/>
            <person name="Ovchinnikova G."/>
            <person name="Pati A."/>
            <person name="Chen A."/>
            <person name="Palaniappan K."/>
            <person name="Land M."/>
            <person name="Hauser L."/>
            <person name="Chang Y."/>
            <person name="Jeffries C."/>
            <person name="Lu M."/>
            <person name="Brettin T."/>
            <person name="Detter J."/>
            <person name="Goker M."/>
            <person name="Tindall B."/>
            <person name="Beck B."/>
            <person name="McDermott T."/>
            <person name="Woyke T."/>
            <person name="Bristow J."/>
            <person name="Eisen J."/>
            <person name="Markowitz V."/>
            <person name="Hugenholtz P."/>
            <person name="Kyrpides N."/>
            <person name="Klenk H."/>
            <person name="Cheng J."/>
        </authorList>
    </citation>
    <scope>NUCLEOTIDE SEQUENCE [LARGE SCALE GENOMIC DNA]</scope>
    <source>
        <strain evidence="9">ATCC BAA-798 / YNP1</strain>
    </source>
</reference>
<evidence type="ECO:0000256" key="4">
    <source>
        <dbReference type="ARBA" id="ARBA00022679"/>
    </source>
</evidence>
<dbReference type="PANTHER" id="PTHR43711">
    <property type="entry name" value="TWO-COMPONENT HISTIDINE KINASE"/>
    <property type="match status" value="1"/>
</dbReference>
<protein>
    <recommendedName>
        <fullName evidence="2">histidine kinase</fullName>
        <ecNumber evidence="2">2.7.13.3</ecNumber>
    </recommendedName>
</protein>
<dbReference type="InterPro" id="IPR050736">
    <property type="entry name" value="Sensor_HK_Regulatory"/>
</dbReference>
<evidence type="ECO:0000256" key="6">
    <source>
        <dbReference type="ARBA" id="ARBA00023012"/>
    </source>
</evidence>
<proteinExistence type="predicted"/>
<accession>D1CB84</accession>
<dbReference type="eggNOG" id="COG2205">
    <property type="taxonomic scope" value="Bacteria"/>
</dbReference>
<dbReference type="KEGG" id="ttr:Tter_1134"/>
<keyword evidence="5 8" id="KW-0418">Kinase</keyword>
<dbReference type="EC" id="2.7.13.3" evidence="2"/>
<dbReference type="GO" id="GO:0000155">
    <property type="term" value="F:phosphorelay sensor kinase activity"/>
    <property type="evidence" value="ECO:0007669"/>
    <property type="project" value="InterPro"/>
</dbReference>
<keyword evidence="6" id="KW-0902">Two-component regulatory system</keyword>
<dbReference type="SUPFAM" id="SSF47384">
    <property type="entry name" value="Homodimeric domain of signal transducing histidine kinase"/>
    <property type="match status" value="1"/>
</dbReference>
<dbReference type="Pfam" id="PF02518">
    <property type="entry name" value="HATPase_c"/>
    <property type="match status" value="1"/>
</dbReference>
<dbReference type="PROSITE" id="PS50109">
    <property type="entry name" value="HIS_KIN"/>
    <property type="match status" value="1"/>
</dbReference>
<dbReference type="FunFam" id="3.30.565.10:FF:000006">
    <property type="entry name" value="Sensor histidine kinase WalK"/>
    <property type="match status" value="1"/>
</dbReference>
<organism evidence="8 9">
    <name type="scientific">Thermobaculum terrenum (strain ATCC BAA-798 / CCMEE 7001 / YNP1)</name>
    <dbReference type="NCBI Taxonomy" id="525904"/>
    <lineage>
        <taxon>Bacteria</taxon>
        <taxon>Bacillati</taxon>
        <taxon>Chloroflexota</taxon>
        <taxon>Chloroflexia</taxon>
        <taxon>Candidatus Thermobaculales</taxon>
        <taxon>Candidatus Thermobaculaceae</taxon>
        <taxon>Thermobaculum</taxon>
    </lineage>
</organism>
<comment type="catalytic activity">
    <reaction evidence="1">
        <text>ATP + protein L-histidine = ADP + protein N-phospho-L-histidine.</text>
        <dbReference type="EC" id="2.7.13.3"/>
    </reaction>
</comment>
<dbReference type="SUPFAM" id="SSF55874">
    <property type="entry name" value="ATPase domain of HSP90 chaperone/DNA topoisomerase II/histidine kinase"/>
    <property type="match status" value="1"/>
</dbReference>
<keyword evidence="4" id="KW-0808">Transferase</keyword>
<evidence type="ECO:0000256" key="1">
    <source>
        <dbReference type="ARBA" id="ARBA00000085"/>
    </source>
</evidence>
<dbReference type="AlphaFoldDB" id="D1CB84"/>
<evidence type="ECO:0000256" key="2">
    <source>
        <dbReference type="ARBA" id="ARBA00012438"/>
    </source>
</evidence>
<dbReference type="SMART" id="SM00387">
    <property type="entry name" value="HATPase_c"/>
    <property type="match status" value="1"/>
</dbReference>
<dbReference type="PANTHER" id="PTHR43711:SF1">
    <property type="entry name" value="HISTIDINE KINASE 1"/>
    <property type="match status" value="1"/>
</dbReference>
<evidence type="ECO:0000313" key="8">
    <source>
        <dbReference type="EMBL" id="ACZ42049.1"/>
    </source>
</evidence>
<dbReference type="CDD" id="cd00082">
    <property type="entry name" value="HisKA"/>
    <property type="match status" value="1"/>
</dbReference>
<keyword evidence="9" id="KW-1185">Reference proteome</keyword>
<evidence type="ECO:0000256" key="3">
    <source>
        <dbReference type="ARBA" id="ARBA00022553"/>
    </source>
</evidence>
<dbReference type="Proteomes" id="UP000000323">
    <property type="component" value="Chromosome 1"/>
</dbReference>
<dbReference type="STRING" id="525904.Tter_1134"/>
<gene>
    <name evidence="8" type="ordered locus">Tter_1134</name>
</gene>
<dbReference type="EMBL" id="CP001825">
    <property type="protein sequence ID" value="ACZ42049.1"/>
    <property type="molecule type" value="Genomic_DNA"/>
</dbReference>
<name>D1CB84_THET1</name>
<dbReference type="InterPro" id="IPR036890">
    <property type="entry name" value="HATPase_C_sf"/>
</dbReference>
<dbReference type="HOGENOM" id="CLU_000445_89_3_0"/>
<dbReference type="InterPro" id="IPR003594">
    <property type="entry name" value="HATPase_dom"/>
</dbReference>